<dbReference type="GO" id="GO:0003964">
    <property type="term" value="F:RNA-directed DNA polymerase activity"/>
    <property type="evidence" value="ECO:0007669"/>
    <property type="project" value="UniProtKB-KW"/>
</dbReference>
<feature type="domain" description="TFIIS N-terminal" evidence="11">
    <location>
        <begin position="1563"/>
        <end position="1644"/>
    </location>
</feature>
<dbReference type="Pfam" id="PF17917">
    <property type="entry name" value="RT_RNaseH"/>
    <property type="match status" value="1"/>
</dbReference>
<dbReference type="FunFam" id="3.30.70.270:FF:000003">
    <property type="entry name" value="Transposon Ty3-G Gag-Pol polyprotein"/>
    <property type="match status" value="1"/>
</dbReference>
<dbReference type="PANTHER" id="PTHR35046">
    <property type="entry name" value="ZINC KNUCKLE (CCHC-TYPE) FAMILY PROTEIN"/>
    <property type="match status" value="1"/>
</dbReference>
<evidence type="ECO:0000259" key="11">
    <source>
        <dbReference type="PROSITE" id="PS51319"/>
    </source>
</evidence>
<dbReference type="Gene3D" id="1.20.930.10">
    <property type="entry name" value="Conserved domain common to transcription factors TFIIS, elongin A, CRSP70"/>
    <property type="match status" value="1"/>
</dbReference>
<dbReference type="PROSITE" id="PS50994">
    <property type="entry name" value="INTEGRASE"/>
    <property type="match status" value="1"/>
</dbReference>
<dbReference type="InterPro" id="IPR056924">
    <property type="entry name" value="SH3_Tf2-1"/>
</dbReference>
<feature type="region of interest" description="Disordered" evidence="9">
    <location>
        <begin position="321"/>
        <end position="340"/>
    </location>
</feature>
<protein>
    <recommendedName>
        <fullName evidence="1">RNA-directed DNA polymerase</fullName>
        <ecNumber evidence="1">2.7.7.49</ecNumber>
    </recommendedName>
</protein>
<comment type="subcellular location">
    <subcellularLocation>
        <location evidence="8">Nucleus</location>
    </subcellularLocation>
</comment>
<evidence type="ECO:0000256" key="8">
    <source>
        <dbReference type="PROSITE-ProRule" id="PRU00649"/>
    </source>
</evidence>
<dbReference type="GO" id="GO:0004519">
    <property type="term" value="F:endonuclease activity"/>
    <property type="evidence" value="ECO:0007669"/>
    <property type="project" value="UniProtKB-KW"/>
</dbReference>
<evidence type="ECO:0000313" key="13">
    <source>
        <dbReference type="Proteomes" id="UP001374535"/>
    </source>
</evidence>
<dbReference type="GO" id="GO:0005634">
    <property type="term" value="C:nucleus"/>
    <property type="evidence" value="ECO:0007669"/>
    <property type="project" value="UniProtKB-SubCell"/>
</dbReference>
<feature type="compositionally biased region" description="Basic and acidic residues" evidence="9">
    <location>
        <begin position="18"/>
        <end position="39"/>
    </location>
</feature>
<dbReference type="Gene3D" id="3.10.10.10">
    <property type="entry name" value="HIV Type 1 Reverse Transcriptase, subunit A, domain 1"/>
    <property type="match status" value="2"/>
</dbReference>
<dbReference type="Pfam" id="PF00078">
    <property type="entry name" value="RVT_1"/>
    <property type="match status" value="1"/>
</dbReference>
<evidence type="ECO:0000256" key="4">
    <source>
        <dbReference type="ARBA" id="ARBA00022722"/>
    </source>
</evidence>
<dbReference type="InterPro" id="IPR043128">
    <property type="entry name" value="Rev_trsase/Diguanyl_cyclase"/>
</dbReference>
<dbReference type="GO" id="GO:0003676">
    <property type="term" value="F:nucleic acid binding"/>
    <property type="evidence" value="ECO:0007669"/>
    <property type="project" value="InterPro"/>
</dbReference>
<keyword evidence="4" id="KW-0540">Nuclease</keyword>
<feature type="domain" description="Integrase catalytic" evidence="10">
    <location>
        <begin position="1099"/>
        <end position="1259"/>
    </location>
</feature>
<dbReference type="Pfam" id="PF24626">
    <property type="entry name" value="SH3_Tf2-1"/>
    <property type="match status" value="1"/>
</dbReference>
<keyword evidence="3" id="KW-0548">Nucleotidyltransferase</keyword>
<dbReference type="CDD" id="cd09274">
    <property type="entry name" value="RNase_HI_RT_Ty3"/>
    <property type="match status" value="1"/>
</dbReference>
<feature type="region of interest" description="Disordered" evidence="9">
    <location>
        <begin position="1857"/>
        <end position="1876"/>
    </location>
</feature>
<dbReference type="Gene3D" id="1.10.340.70">
    <property type="match status" value="1"/>
</dbReference>
<gene>
    <name evidence="12" type="ORF">V8G54_010664</name>
</gene>
<keyword evidence="8" id="KW-0539">Nucleus</keyword>
<reference evidence="12 13" key="1">
    <citation type="journal article" date="2023" name="Life. Sci Alliance">
        <title>Evolutionary insights into 3D genome organization and epigenetic landscape of Vigna mungo.</title>
        <authorList>
            <person name="Junaid A."/>
            <person name="Singh B."/>
            <person name="Bhatia S."/>
        </authorList>
    </citation>
    <scope>NUCLEOTIDE SEQUENCE [LARGE SCALE GENOMIC DNA]</scope>
    <source>
        <strain evidence="12">Urdbean</strain>
    </source>
</reference>
<dbReference type="InterPro" id="IPR035441">
    <property type="entry name" value="TFIIS/LEDGF_dom_sf"/>
</dbReference>
<dbReference type="SUPFAM" id="SSF56672">
    <property type="entry name" value="DNA/RNA polymerases"/>
    <property type="match status" value="1"/>
</dbReference>
<evidence type="ECO:0000256" key="3">
    <source>
        <dbReference type="ARBA" id="ARBA00022695"/>
    </source>
</evidence>
<name>A0AAQ3NZA8_VIGMU</name>
<dbReference type="GO" id="GO:0015074">
    <property type="term" value="P:DNA integration"/>
    <property type="evidence" value="ECO:0007669"/>
    <property type="project" value="InterPro"/>
</dbReference>
<dbReference type="Proteomes" id="UP001374535">
    <property type="component" value="Chromosome 3"/>
</dbReference>
<keyword evidence="5" id="KW-0255">Endonuclease</keyword>
<dbReference type="InterPro" id="IPR017923">
    <property type="entry name" value="TFIIS_N"/>
</dbReference>
<dbReference type="Pfam" id="PF17921">
    <property type="entry name" value="Integrase_H2C2"/>
    <property type="match status" value="1"/>
</dbReference>
<evidence type="ECO:0000259" key="10">
    <source>
        <dbReference type="PROSITE" id="PS50994"/>
    </source>
</evidence>
<dbReference type="Gene3D" id="3.30.420.10">
    <property type="entry name" value="Ribonuclease H-like superfamily/Ribonuclease H"/>
    <property type="match status" value="2"/>
</dbReference>
<dbReference type="EMBL" id="CP144698">
    <property type="protein sequence ID" value="WVZ17682.1"/>
    <property type="molecule type" value="Genomic_DNA"/>
</dbReference>
<dbReference type="Gene3D" id="2.40.70.10">
    <property type="entry name" value="Acid Proteases"/>
    <property type="match status" value="1"/>
</dbReference>
<keyword evidence="13" id="KW-1185">Reference proteome</keyword>
<dbReference type="PROSITE" id="PS51319">
    <property type="entry name" value="TFIIS_N"/>
    <property type="match status" value="1"/>
</dbReference>
<keyword evidence="6" id="KW-0378">Hydrolase</keyword>
<dbReference type="Pfam" id="PF03732">
    <property type="entry name" value="Retrotrans_gag"/>
    <property type="match status" value="1"/>
</dbReference>
<dbReference type="InterPro" id="IPR012337">
    <property type="entry name" value="RNaseH-like_sf"/>
</dbReference>
<feature type="region of interest" description="Disordered" evidence="9">
    <location>
        <begin position="275"/>
        <end position="302"/>
    </location>
</feature>
<feature type="compositionally biased region" description="Polar residues" evidence="9">
    <location>
        <begin position="1"/>
        <end position="17"/>
    </location>
</feature>
<proteinExistence type="predicted"/>
<dbReference type="InterPro" id="IPR000477">
    <property type="entry name" value="RT_dom"/>
</dbReference>
<dbReference type="FunFam" id="3.10.10.10:FF:000002">
    <property type="entry name" value="Retrovirus-related Pol polyprotein from transposon 17.6-like protein"/>
    <property type="match status" value="1"/>
</dbReference>
<dbReference type="GO" id="GO:0016787">
    <property type="term" value="F:hydrolase activity"/>
    <property type="evidence" value="ECO:0007669"/>
    <property type="project" value="UniProtKB-KW"/>
</dbReference>
<dbReference type="InterPro" id="IPR041588">
    <property type="entry name" value="Integrase_H2C2"/>
</dbReference>
<dbReference type="InterPro" id="IPR005162">
    <property type="entry name" value="Retrotrans_gag_dom"/>
</dbReference>
<feature type="compositionally biased region" description="Low complexity" evidence="9">
    <location>
        <begin position="326"/>
        <end position="336"/>
    </location>
</feature>
<evidence type="ECO:0000256" key="1">
    <source>
        <dbReference type="ARBA" id="ARBA00012493"/>
    </source>
</evidence>
<dbReference type="InterPro" id="IPR041373">
    <property type="entry name" value="RT_RNaseH"/>
</dbReference>
<dbReference type="SUPFAM" id="SSF53098">
    <property type="entry name" value="Ribonuclease H-like"/>
    <property type="match status" value="1"/>
</dbReference>
<keyword evidence="2" id="KW-0808">Transferase</keyword>
<sequence>MSQSSVQGSLKPNNESSQLREEIEQKFQERDREISELKKRIGQLLVNQNKGKGKIGASSRRKDYYGDTFSSPSEHDQYSSHHNDDHYQIPPRRHHRDKEHHPREPKIDLPSFHGKDDVEEYLEWEMKVEKLFDCHQIDDEKRVTMASLSFQVYALYWWTALLKDLRLRHLPHIRYWNELRFALRRRHVPAYYDKELMEKLHKLQQRNMSVEEYRQKMELLMLRAGIREEPRITIGRFQSGLNYDIRDKVELLPYNDLNELVQLCVRVEQQLKRKSSARKDYPTNSSHKKEYKRKGSLSKCGEKGHYATECRNRRSTYILEHESESEGSSYSESETSTSEEEILPCDGDLLMVRRLLEGKHVELEQSQRKNLFHTRCKVFEKTCSMIVDSGSCCNCCSSRMLQWIKEDEAIIVKEQVSVPISIGKYEDQIVCDIVPMEVGHILLGRPWQFDKQALHDGVTNKITIQHKGKKIVLYPLTPSQVREDQIILKKKLDGEKKKEERKEKKEKKLSLVNNASTKEVVQLQTSKVSKNLLLGQPHFLLYCKETLVSINQELGFLPKGLQKLLQEFDDIFPKEVPSELQPLRGIEHQIDLVPGASLPNRPAYRTNPMETKEIEKQVNELLNKGWIQKSLSPCVVPVLLVPKKDGSWRMCTDCRAINNITVKYRHPIPRLDDIIQEGDEWKTAFNTKFGLYEWLVVPFGLTNAPSTFMRLMNRVLRECIGRFVVVYFDDILIYSQGLQEHLRHVKQVLLLLREHHLFANFDKCTFCQESVIFLGFKVGKEGVHVDPEKIKAIQEWLTQKTIGEVRSFHGLASFYRRFVKDFSSIAALLNELVKKDVPFIWGDKQAISFETLKNKLTHAPILALLDFSKAFELECDAFGIGIGAVLIQEGHPVAYFSEKLRGPTSNYPTYDKELYALIRALKTWEHYLVTREFIIHTDHESLKYLKGQGKLNKRHAKWVEYLEQFPYVIKHKKGSTNVVADALSRRHALIVTLGSQILGFDDIRELYENDETFASIYSSCLKKPFYGFYLSEGKLLIKETHEGGPMGHHGVDKTLNILKSKFYWPHMRVDVQRHCSKCIACLQAMSKSMSRGLYTPLPIASTPWEDISMDFVLGLPRTQKGYDFIFVVVDRFSKMAHFIPCQKVDDASYISRLFFKEIMRLHGLPKTIVSNRDVKFLRHFWKTLWEKLVTKLLFSTTYHPQTDGQSEVVNRSRSTLLRVTLRGNTKSWDDHLPNIEFAYNRVVHKTTNLSPFEVVYGFNPITPLDLLPLLEPSSFLHKDGVSKAEFIKKLHEKVKTQIEKQTQKYAEHNNKGRKKITFEEGDLVWLHLRKERFPSQRKSKLSPRADDPFKVVKRINDNAYILDLPESYGVSEPDMRTDPFQEGGSDGRPSRAHIGPLTRVMAKRIQEEEGSPIILLLWKLGEVDPSSRSKGGRPSKKWKPNGESSRVTLSVTFVPPNVDAAAPLTVGIAGSNRRASPRIFLNFLSVLKEIELLLSYTKEGSILDQLHTPSITKTPKSHSHTSITAAFLCITDDLLFGAGSLGFQPLAGFHQKPQEFLGHGLLTVLKNWLEPLPDGSLPDLTIRTKILKIRNDIDLEHHYRIEHLKNSGIGNAVMFLSQFNEEIKVNRKQASELIYKWSPRIVSGRQVLQCIKFPNLGKRPAAKRNEELRIVGTRWLNANGRPSNSDHPSSPIINLLSDLILLVSRSFIFTDQFFNRSTLDVRSILKWNFRSLAGIEFHTVNIIHPEDVRSCKALGHRSSARFYETFSQKLFGINMNVGMTPALSLILIFREDASSSRGRRSAVIRGNNRWRTNLGWQLEKTGRPSYMFIQSGRCLMIGLESEDTLEATLEETLEDAVQAEEPVEAVPERYAGPSGP</sequence>
<feature type="compositionally biased region" description="Basic residues" evidence="9">
    <location>
        <begin position="1430"/>
        <end position="1439"/>
    </location>
</feature>
<feature type="region of interest" description="Disordered" evidence="9">
    <location>
        <begin position="1"/>
        <end position="110"/>
    </location>
</feature>
<dbReference type="Gene3D" id="3.30.70.270">
    <property type="match status" value="3"/>
</dbReference>
<dbReference type="CDD" id="cd01647">
    <property type="entry name" value="RT_LTR"/>
    <property type="match status" value="1"/>
</dbReference>
<evidence type="ECO:0000256" key="7">
    <source>
        <dbReference type="ARBA" id="ARBA00022918"/>
    </source>
</evidence>
<dbReference type="PANTHER" id="PTHR35046:SF9">
    <property type="entry name" value="RNA-DIRECTED DNA POLYMERASE"/>
    <property type="match status" value="1"/>
</dbReference>
<evidence type="ECO:0000256" key="2">
    <source>
        <dbReference type="ARBA" id="ARBA00022679"/>
    </source>
</evidence>
<dbReference type="EC" id="2.7.7.49" evidence="1"/>
<feature type="region of interest" description="Disordered" evidence="9">
    <location>
        <begin position="1424"/>
        <end position="1443"/>
    </location>
</feature>
<dbReference type="Pfam" id="PF08711">
    <property type="entry name" value="Med26"/>
    <property type="match status" value="1"/>
</dbReference>
<organism evidence="12 13">
    <name type="scientific">Vigna mungo</name>
    <name type="common">Black gram</name>
    <name type="synonym">Phaseolus mungo</name>
    <dbReference type="NCBI Taxonomy" id="3915"/>
    <lineage>
        <taxon>Eukaryota</taxon>
        <taxon>Viridiplantae</taxon>
        <taxon>Streptophyta</taxon>
        <taxon>Embryophyta</taxon>
        <taxon>Tracheophyta</taxon>
        <taxon>Spermatophyta</taxon>
        <taxon>Magnoliopsida</taxon>
        <taxon>eudicotyledons</taxon>
        <taxon>Gunneridae</taxon>
        <taxon>Pentapetalae</taxon>
        <taxon>rosids</taxon>
        <taxon>fabids</taxon>
        <taxon>Fabales</taxon>
        <taxon>Fabaceae</taxon>
        <taxon>Papilionoideae</taxon>
        <taxon>50 kb inversion clade</taxon>
        <taxon>NPAAA clade</taxon>
        <taxon>indigoferoid/millettioid clade</taxon>
        <taxon>Phaseoleae</taxon>
        <taxon>Vigna</taxon>
    </lineage>
</organism>
<feature type="compositionally biased region" description="Basic and acidic residues" evidence="9">
    <location>
        <begin position="73"/>
        <end position="87"/>
    </location>
</feature>
<dbReference type="InterPro" id="IPR036397">
    <property type="entry name" value="RNaseH_sf"/>
</dbReference>
<evidence type="ECO:0000313" key="12">
    <source>
        <dbReference type="EMBL" id="WVZ17682.1"/>
    </source>
</evidence>
<dbReference type="InterPro" id="IPR021109">
    <property type="entry name" value="Peptidase_aspartic_dom_sf"/>
</dbReference>
<accession>A0AAQ3NZA8</accession>
<dbReference type="InterPro" id="IPR001584">
    <property type="entry name" value="Integrase_cat-core"/>
</dbReference>
<evidence type="ECO:0000256" key="9">
    <source>
        <dbReference type="SAM" id="MobiDB-lite"/>
    </source>
</evidence>
<evidence type="ECO:0000256" key="5">
    <source>
        <dbReference type="ARBA" id="ARBA00022759"/>
    </source>
</evidence>
<keyword evidence="7" id="KW-0695">RNA-directed DNA polymerase</keyword>
<dbReference type="InterPro" id="IPR043502">
    <property type="entry name" value="DNA/RNA_pol_sf"/>
</dbReference>
<dbReference type="FunFam" id="3.30.70.270:FF:000020">
    <property type="entry name" value="Transposon Tf2-6 polyprotein-like Protein"/>
    <property type="match status" value="1"/>
</dbReference>
<evidence type="ECO:0000256" key="6">
    <source>
        <dbReference type="ARBA" id="ARBA00022801"/>
    </source>
</evidence>